<dbReference type="Proteomes" id="UP000505210">
    <property type="component" value="Chromosome"/>
</dbReference>
<sequence>MTRKAAFQKSRFHINWQIVPTAALGVLAMSLAAMAQVTTPLQGEQVISGTSGGSQASSCGFVSDRPVQTVRVTEAFTSLRFRVEGGGRPTLLILGADGSVKGCARATNLSNGVIEASGAWERGNYSVFVGDLERGSRHPFSLTIVQN</sequence>
<keyword evidence="1" id="KW-0732">Signal</keyword>
<evidence type="ECO:0000313" key="3">
    <source>
        <dbReference type="Proteomes" id="UP000505210"/>
    </source>
</evidence>
<proteinExistence type="predicted"/>
<name>A0A6M8BF80_9CYAN</name>
<dbReference type="EMBL" id="CP053661">
    <property type="protein sequence ID" value="QKD82281.1"/>
    <property type="molecule type" value="Genomic_DNA"/>
</dbReference>
<accession>A0A6M8BF80</accession>
<gene>
    <name evidence="2" type="ORF">HPC62_08850</name>
</gene>
<protein>
    <submittedName>
        <fullName evidence="2">Uncharacterized protein</fullName>
    </submittedName>
</protein>
<evidence type="ECO:0000313" key="2">
    <source>
        <dbReference type="EMBL" id="QKD82281.1"/>
    </source>
</evidence>
<reference evidence="2 3" key="1">
    <citation type="submission" date="2020-05" db="EMBL/GenBank/DDBJ databases">
        <title>Complete genome sequence of of a novel Thermoleptolyngbya strain isolated from hot springs of Ganzi, Sichuan China.</title>
        <authorList>
            <person name="Tang J."/>
            <person name="Daroch M."/>
            <person name="Li L."/>
            <person name="Waleron K."/>
            <person name="Waleron M."/>
            <person name="Waleron M."/>
        </authorList>
    </citation>
    <scope>NUCLEOTIDE SEQUENCE [LARGE SCALE GENOMIC DNA]</scope>
    <source>
        <strain evidence="2 3">PKUAC-SCTA183</strain>
    </source>
</reference>
<keyword evidence="3" id="KW-1185">Reference proteome</keyword>
<dbReference type="AlphaFoldDB" id="A0A6M8BF80"/>
<evidence type="ECO:0000256" key="1">
    <source>
        <dbReference type="SAM" id="SignalP"/>
    </source>
</evidence>
<dbReference type="KEGG" id="theu:HPC62_08850"/>
<organism evidence="2 3">
    <name type="scientific">Thermoleptolyngbya sichuanensis A183</name>
    <dbReference type="NCBI Taxonomy" id="2737172"/>
    <lineage>
        <taxon>Bacteria</taxon>
        <taxon>Bacillati</taxon>
        <taxon>Cyanobacteriota</taxon>
        <taxon>Cyanophyceae</taxon>
        <taxon>Oculatellales</taxon>
        <taxon>Oculatellaceae</taxon>
        <taxon>Thermoleptolyngbya</taxon>
        <taxon>Thermoleptolyngbya sichuanensis</taxon>
    </lineage>
</organism>
<dbReference type="RefSeq" id="WP_172354929.1">
    <property type="nucleotide sequence ID" value="NZ_CP053661.1"/>
</dbReference>
<feature type="chain" id="PRO_5026750250" evidence="1">
    <location>
        <begin position="36"/>
        <end position="147"/>
    </location>
</feature>
<feature type="signal peptide" evidence="1">
    <location>
        <begin position="1"/>
        <end position="35"/>
    </location>
</feature>